<evidence type="ECO:0000313" key="3">
    <source>
        <dbReference type="Proteomes" id="UP001176941"/>
    </source>
</evidence>
<accession>A0ABN8Y1Y0</accession>
<keyword evidence="3" id="KW-1185">Reference proteome</keyword>
<feature type="compositionally biased region" description="Polar residues" evidence="1">
    <location>
        <begin position="138"/>
        <end position="149"/>
    </location>
</feature>
<protein>
    <submittedName>
        <fullName evidence="2">Uncharacterized protein</fullName>
    </submittedName>
</protein>
<dbReference type="Proteomes" id="UP001176941">
    <property type="component" value="Chromosome 12"/>
</dbReference>
<sequence length="165" mass="17596">MLWAGDSKLAKMARPGCVTRHFAKTDDVTAEALQSTAHAHPEGPELVSRYFVQDAYRASDCKAPGAGVSLPRPPGTPKARPAAAPLPHHGDSPASLGQTGPARLQLQPLHFQSASSPILPTQQLLGTEEKPCACISSGPPTSDTASWQSEWRHTGKRTCLQDQEK</sequence>
<gene>
    <name evidence="2" type="ORF">MRATA1EN1_LOCUS4567</name>
</gene>
<evidence type="ECO:0000313" key="2">
    <source>
        <dbReference type="EMBL" id="CAI9155605.1"/>
    </source>
</evidence>
<name>A0ABN8Y1Y0_RANTA</name>
<feature type="region of interest" description="Disordered" evidence="1">
    <location>
        <begin position="130"/>
        <end position="165"/>
    </location>
</feature>
<reference evidence="2" key="1">
    <citation type="submission" date="2023-04" db="EMBL/GenBank/DDBJ databases">
        <authorList>
            <consortium name="ELIXIR-Norway"/>
        </authorList>
    </citation>
    <scope>NUCLEOTIDE SEQUENCE [LARGE SCALE GENOMIC DNA]</scope>
</reference>
<evidence type="ECO:0000256" key="1">
    <source>
        <dbReference type="SAM" id="MobiDB-lite"/>
    </source>
</evidence>
<feature type="region of interest" description="Disordered" evidence="1">
    <location>
        <begin position="62"/>
        <end position="110"/>
    </location>
</feature>
<organism evidence="2 3">
    <name type="scientific">Rangifer tarandus platyrhynchus</name>
    <name type="common">Svalbard reindeer</name>
    <dbReference type="NCBI Taxonomy" id="3082113"/>
    <lineage>
        <taxon>Eukaryota</taxon>
        <taxon>Metazoa</taxon>
        <taxon>Chordata</taxon>
        <taxon>Craniata</taxon>
        <taxon>Vertebrata</taxon>
        <taxon>Euteleostomi</taxon>
        <taxon>Mammalia</taxon>
        <taxon>Eutheria</taxon>
        <taxon>Laurasiatheria</taxon>
        <taxon>Artiodactyla</taxon>
        <taxon>Ruminantia</taxon>
        <taxon>Pecora</taxon>
        <taxon>Cervidae</taxon>
        <taxon>Odocoileinae</taxon>
        <taxon>Rangifer</taxon>
    </lineage>
</organism>
<dbReference type="EMBL" id="OX459948">
    <property type="protein sequence ID" value="CAI9155605.1"/>
    <property type="molecule type" value="Genomic_DNA"/>
</dbReference>
<proteinExistence type="predicted"/>